<dbReference type="SUPFAM" id="SSF56529">
    <property type="entry name" value="FAH"/>
    <property type="match status" value="1"/>
</dbReference>
<evidence type="ECO:0000313" key="3">
    <source>
        <dbReference type="Proteomes" id="UP000069620"/>
    </source>
</evidence>
<evidence type="ECO:0000313" key="2">
    <source>
        <dbReference type="EMBL" id="GAS88035.1"/>
    </source>
</evidence>
<dbReference type="OrthoDB" id="2273115at2"/>
<dbReference type="InterPro" id="IPR036663">
    <property type="entry name" value="Fumarylacetoacetase_C_sf"/>
</dbReference>
<reference evidence="3" key="2">
    <citation type="submission" date="2016-02" db="EMBL/GenBank/DDBJ databases">
        <title>Draft genome sequence of five rapidly growing Mycobacterium species.</title>
        <authorList>
            <person name="Katahira K."/>
            <person name="Gotou Y."/>
            <person name="Iida K."/>
            <person name="Ogura Y."/>
            <person name="Hayashi T."/>
        </authorList>
    </citation>
    <scope>NUCLEOTIDE SEQUENCE [LARGE SCALE GENOMIC DNA]</scope>
    <source>
        <strain evidence="3">JCM15654</strain>
    </source>
</reference>
<proteinExistence type="predicted"/>
<dbReference type="InterPro" id="IPR011234">
    <property type="entry name" value="Fumarylacetoacetase-like_C"/>
</dbReference>
<dbReference type="PANTHER" id="PTHR43211">
    <property type="entry name" value="FUMARYLACETOACETATE HYDROLASE"/>
    <property type="match status" value="1"/>
</dbReference>
<organism evidence="2 3">
    <name type="scientific">Mycolicibacterium brisbanense</name>
    <dbReference type="NCBI Taxonomy" id="146020"/>
    <lineage>
        <taxon>Bacteria</taxon>
        <taxon>Bacillati</taxon>
        <taxon>Actinomycetota</taxon>
        <taxon>Actinomycetes</taxon>
        <taxon>Mycobacteriales</taxon>
        <taxon>Mycobacteriaceae</taxon>
        <taxon>Mycolicibacterium</taxon>
    </lineage>
</organism>
<name>A0A117I561_9MYCO</name>
<dbReference type="GO" id="GO:0003824">
    <property type="term" value="F:catalytic activity"/>
    <property type="evidence" value="ECO:0007669"/>
    <property type="project" value="InterPro"/>
</dbReference>
<dbReference type="Pfam" id="PF01557">
    <property type="entry name" value="FAA_hydrolase"/>
    <property type="match status" value="1"/>
</dbReference>
<keyword evidence="3" id="KW-1185">Reference proteome</keyword>
<dbReference type="EMBL" id="BCSX01000021">
    <property type="protein sequence ID" value="GAS88035.1"/>
    <property type="molecule type" value="Genomic_DNA"/>
</dbReference>
<sequence length="307" mass="33276">MKLRRIRTETGLQLECSDADGNWTALADSAALGGRVFDAAWEQAAADRQLRNSEHLLPFQPLSFRDFMLYEQHNIDAARGLIQRFHPGLHRVTAIYERVTGHPVPQFKPKPLFYRQPIYYMSNAQTFVPTGTPMPMPNYSRALDFELELGFVLAAPLLDATRAEATAAIGAFVVLNDFSARDVQRAEMTSGLGPQKSKHFASSMSDTAVTADEILPRVDAITGSVAINGSVVSTVCSAGMQHTLGEVLAHASRSEQLLPGELFATGTLPGGSGMETGNWLREGDVLTLRLDGIGQIEHVIGQAATPA</sequence>
<protein>
    <submittedName>
        <fullName evidence="2">Fumarylacetoacetate</fullName>
    </submittedName>
</protein>
<comment type="caution">
    <text evidence="2">The sequence shown here is derived from an EMBL/GenBank/DDBJ whole genome shotgun (WGS) entry which is preliminary data.</text>
</comment>
<accession>A0A117I561</accession>
<dbReference type="STRING" id="146020.RMCB_2131"/>
<dbReference type="AlphaFoldDB" id="A0A117I561"/>
<dbReference type="PANTHER" id="PTHR43211:SF1">
    <property type="entry name" value="BLL6422 PROTEIN"/>
    <property type="match status" value="1"/>
</dbReference>
<gene>
    <name evidence="2" type="ORF">RMCB_2131</name>
</gene>
<feature type="domain" description="Fumarylacetoacetase-like C-terminal" evidence="1">
    <location>
        <begin position="113"/>
        <end position="299"/>
    </location>
</feature>
<evidence type="ECO:0000259" key="1">
    <source>
        <dbReference type="Pfam" id="PF01557"/>
    </source>
</evidence>
<dbReference type="Proteomes" id="UP000069620">
    <property type="component" value="Unassembled WGS sequence"/>
</dbReference>
<reference evidence="3" key="1">
    <citation type="journal article" date="2016" name="Genome Announc.">
        <title>Draft Genome Sequences of Five Rapidly Growing Mycobacterium Species, M. thermoresistibile, M. fortuitum subsp. acetamidolyticum, M. canariasense, M. brisbanense, and M. novocastrense.</title>
        <authorList>
            <person name="Katahira K."/>
            <person name="Ogura Y."/>
            <person name="Gotoh Y."/>
            <person name="Hayashi T."/>
        </authorList>
    </citation>
    <scope>NUCLEOTIDE SEQUENCE [LARGE SCALE GENOMIC DNA]</scope>
    <source>
        <strain evidence="3">JCM15654</strain>
    </source>
</reference>
<dbReference type="RefSeq" id="WP_062828756.1">
    <property type="nucleotide sequence ID" value="NZ_BCSX01000021.1"/>
</dbReference>
<dbReference type="Gene3D" id="3.90.850.10">
    <property type="entry name" value="Fumarylacetoacetase-like, C-terminal domain"/>
    <property type="match status" value="1"/>
</dbReference>